<name>A0AAE0Z578_9GAST</name>
<protein>
    <submittedName>
        <fullName evidence="1">Uncharacterized protein</fullName>
    </submittedName>
</protein>
<sequence>MYERRKWVGISAQETNRDTFSKHKQETEKEWRLPGILVHGLSKSEPDVWPLVDFALTMTDSQGASQTIQGVKYTSSLATSVTFRVEASAFLRPCETDNMAPCETDNMAPCETDNMAPCETDNMAPCEMDNMTPCETDNMAPCETDNMTPCHI</sequence>
<organism evidence="1 2">
    <name type="scientific">Elysia crispata</name>
    <name type="common">lettuce slug</name>
    <dbReference type="NCBI Taxonomy" id="231223"/>
    <lineage>
        <taxon>Eukaryota</taxon>
        <taxon>Metazoa</taxon>
        <taxon>Spiralia</taxon>
        <taxon>Lophotrochozoa</taxon>
        <taxon>Mollusca</taxon>
        <taxon>Gastropoda</taxon>
        <taxon>Heterobranchia</taxon>
        <taxon>Euthyneura</taxon>
        <taxon>Panpulmonata</taxon>
        <taxon>Sacoglossa</taxon>
        <taxon>Placobranchoidea</taxon>
        <taxon>Plakobranchidae</taxon>
        <taxon>Elysia</taxon>
    </lineage>
</organism>
<evidence type="ECO:0000313" key="2">
    <source>
        <dbReference type="Proteomes" id="UP001283361"/>
    </source>
</evidence>
<dbReference type="AlphaFoldDB" id="A0AAE0Z578"/>
<comment type="caution">
    <text evidence="1">The sequence shown here is derived from an EMBL/GenBank/DDBJ whole genome shotgun (WGS) entry which is preliminary data.</text>
</comment>
<proteinExistence type="predicted"/>
<reference evidence="1" key="1">
    <citation type="journal article" date="2023" name="G3 (Bethesda)">
        <title>A reference genome for the long-term kleptoplast-retaining sea slug Elysia crispata morphotype clarki.</title>
        <authorList>
            <person name="Eastman K.E."/>
            <person name="Pendleton A.L."/>
            <person name="Shaikh M.A."/>
            <person name="Suttiyut T."/>
            <person name="Ogas R."/>
            <person name="Tomko P."/>
            <person name="Gavelis G."/>
            <person name="Widhalm J.R."/>
            <person name="Wisecaver J.H."/>
        </authorList>
    </citation>
    <scope>NUCLEOTIDE SEQUENCE</scope>
    <source>
        <strain evidence="1">ECLA1</strain>
    </source>
</reference>
<keyword evidence="2" id="KW-1185">Reference proteome</keyword>
<dbReference type="Proteomes" id="UP001283361">
    <property type="component" value="Unassembled WGS sequence"/>
</dbReference>
<evidence type="ECO:0000313" key="1">
    <source>
        <dbReference type="EMBL" id="KAK3762865.1"/>
    </source>
</evidence>
<accession>A0AAE0Z578</accession>
<dbReference type="EMBL" id="JAWDGP010004628">
    <property type="protein sequence ID" value="KAK3762865.1"/>
    <property type="molecule type" value="Genomic_DNA"/>
</dbReference>
<gene>
    <name evidence="1" type="ORF">RRG08_051018</name>
</gene>